<reference evidence="4 6" key="2">
    <citation type="submission" date="2019-12" db="EMBL/GenBank/DDBJ databases">
        <title>Whole-genome sequencing of Allorhizobium vitis.</title>
        <authorList>
            <person name="Gan H.M."/>
            <person name="Szegedi E."/>
            <person name="Burr T."/>
            <person name="Savka M.A."/>
        </authorList>
    </citation>
    <scope>NUCLEOTIDE SEQUENCE [LARGE SCALE GENOMIC DNA]</scope>
    <source>
        <strain evidence="4 6">CG415</strain>
    </source>
</reference>
<dbReference type="RefSeq" id="WP_070166854.1">
    <property type="nucleotide sequence ID" value="NZ_CP118259.1"/>
</dbReference>
<dbReference type="OrthoDB" id="7876417at2"/>
<accession>A0A1S2E5T4</accession>
<evidence type="ECO:0000259" key="2">
    <source>
        <dbReference type="Pfam" id="PF15648"/>
    </source>
</evidence>
<dbReference type="Pfam" id="PF15648">
    <property type="entry name" value="Tox-REase-5"/>
    <property type="match status" value="1"/>
</dbReference>
<evidence type="ECO:0000313" key="5">
    <source>
        <dbReference type="Proteomes" id="UP000175993"/>
    </source>
</evidence>
<dbReference type="Gene3D" id="2.180.10.10">
    <property type="entry name" value="RHS repeat-associated core"/>
    <property type="match status" value="1"/>
</dbReference>
<organism evidence="4 6">
    <name type="scientific">Agrobacterium vitis</name>
    <name type="common">Rhizobium vitis</name>
    <dbReference type="NCBI Taxonomy" id="373"/>
    <lineage>
        <taxon>Bacteria</taxon>
        <taxon>Pseudomonadati</taxon>
        <taxon>Pseudomonadota</taxon>
        <taxon>Alphaproteobacteria</taxon>
        <taxon>Hyphomicrobiales</taxon>
        <taxon>Rhizobiaceae</taxon>
        <taxon>Rhizobium/Agrobacterium group</taxon>
        <taxon>Agrobacterium</taxon>
    </lineage>
</organism>
<feature type="region of interest" description="Disordered" evidence="1">
    <location>
        <begin position="57"/>
        <end position="77"/>
    </location>
</feature>
<sequence length="281" mass="30093">MIKSKMFTSVVNIKIIVVAFLWLASAIPANARYISPDGWDPTVAGVGTNRYAYAGNDPINKSDPNGHMGAAAGNGSQAADGPEALLNMLEATLQAGEFLAEGLNGAGNPEFGPVGRGLNATAYEARSISATVRAARLERIENQLGKWVTTKEWMSPSAAAHQTAVTGRSANQSFVVNGVKFDGYDRANQTLLEAKDRYSQFVGKDGRFNGWFGGQRALIDQAERQIEAAGGKKIKWSFSDEESARATEKLFKEEGIKGISVEVESNKSSEVPNSTSNTVLK</sequence>
<proteinExistence type="predicted"/>
<reference evidence="3 5" key="1">
    <citation type="submission" date="2019-11" db="EMBL/GenBank/DDBJ databases">
        <title>Whole-genome sequencing of Allorhizobium vitis.</title>
        <authorList>
            <person name="Gan H.M."/>
            <person name="Savka M.A."/>
        </authorList>
    </citation>
    <scope>NUCLEOTIDE SEQUENCE [LARGE SCALE GENOMIC DNA]</scope>
    <source>
        <strain evidence="3 5">AB4</strain>
    </source>
</reference>
<evidence type="ECO:0000256" key="1">
    <source>
        <dbReference type="SAM" id="MobiDB-lite"/>
    </source>
</evidence>
<dbReference type="Proteomes" id="UP000440716">
    <property type="component" value="Unassembled WGS sequence"/>
</dbReference>
<evidence type="ECO:0000313" key="4">
    <source>
        <dbReference type="EMBL" id="MVA58860.1"/>
    </source>
</evidence>
<protein>
    <recommendedName>
        <fullName evidence="2">Tox-REase-5 domain-containing protein</fullName>
    </recommendedName>
</protein>
<comment type="caution">
    <text evidence="4">The sequence shown here is derived from an EMBL/GenBank/DDBJ whole genome shotgun (WGS) entry which is preliminary data.</text>
</comment>
<evidence type="ECO:0000313" key="3">
    <source>
        <dbReference type="EMBL" id="MUP03343.1"/>
    </source>
</evidence>
<dbReference type="EMBL" id="MBEV02000001">
    <property type="protein sequence ID" value="MUP03343.1"/>
    <property type="molecule type" value="Genomic_DNA"/>
</dbReference>
<evidence type="ECO:0000313" key="6">
    <source>
        <dbReference type="Proteomes" id="UP000440716"/>
    </source>
</evidence>
<name>A0A1S2E5T4_AGRVI</name>
<feature type="domain" description="Tox-REase-5" evidence="2">
    <location>
        <begin position="159"/>
        <end position="240"/>
    </location>
</feature>
<dbReference type="AlphaFoldDB" id="A0A1S2E5T4"/>
<dbReference type="Proteomes" id="UP000175993">
    <property type="component" value="Unassembled WGS sequence"/>
</dbReference>
<dbReference type="InterPro" id="IPR028904">
    <property type="entry name" value="Tox-REase-5_dom"/>
</dbReference>
<dbReference type="EMBL" id="WPHU01000010">
    <property type="protein sequence ID" value="MVA58860.1"/>
    <property type="molecule type" value="Genomic_DNA"/>
</dbReference>
<gene>
    <name evidence="3" type="ORF">BBI04_000670</name>
    <name evidence="4" type="ORF">GOZ88_22380</name>
</gene>